<comment type="function">
    <text evidence="2">Destroys radicals which are normally produced within the cells and which are toxic to biological systems.</text>
</comment>
<comment type="similarity">
    <text evidence="1 2">Belongs to the Cu-Zn superoxide dismutase family.</text>
</comment>
<evidence type="ECO:0000256" key="3">
    <source>
        <dbReference type="SAM" id="MobiDB-lite"/>
    </source>
</evidence>
<dbReference type="CDD" id="cd00305">
    <property type="entry name" value="Cu-Zn_Superoxide_Dismutase"/>
    <property type="match status" value="1"/>
</dbReference>
<protein>
    <recommendedName>
        <fullName evidence="2">Superoxide dismutase [Cu-Zn]</fullName>
        <ecNumber evidence="2">1.15.1.1</ecNumber>
    </recommendedName>
</protein>
<sequence length="179" mass="18593">MSGFRLGALAAVFSLAALPALAADTPIATATFKSSAQDDIGTADLSEGPEGVLMRVNVEGLTPGWHGIHFHATGDCSDEGFKKSGAHVQHGEKEPHGLLNPEGPDDGDLPNLYVAEDGTGQAEMFSERVTLTGEDDDRAHLLDEDGAAIVIHANADDHMSQPIGGAGDRVACAVIEKVQ</sequence>
<gene>
    <name evidence="6" type="ordered locus">Plav_0122</name>
</gene>
<dbReference type="OrthoDB" id="5431326at2"/>
<dbReference type="eggNOG" id="COG2032">
    <property type="taxonomic scope" value="Bacteria"/>
</dbReference>
<organism evidence="6 7">
    <name type="scientific">Parvibaculum lavamentivorans (strain DS-1 / DSM 13023 / NCIMB 13966)</name>
    <dbReference type="NCBI Taxonomy" id="402881"/>
    <lineage>
        <taxon>Bacteria</taxon>
        <taxon>Pseudomonadati</taxon>
        <taxon>Pseudomonadota</taxon>
        <taxon>Alphaproteobacteria</taxon>
        <taxon>Hyphomicrobiales</taxon>
        <taxon>Parvibaculaceae</taxon>
        <taxon>Parvibaculum</taxon>
    </lineage>
</organism>
<dbReference type="SUPFAM" id="SSF49329">
    <property type="entry name" value="Cu,Zn superoxide dismutase-like"/>
    <property type="match status" value="1"/>
</dbReference>
<dbReference type="InterPro" id="IPR018152">
    <property type="entry name" value="SOD_Cu/Zn_BS"/>
</dbReference>
<evidence type="ECO:0000313" key="6">
    <source>
        <dbReference type="EMBL" id="ABS61745.1"/>
    </source>
</evidence>
<dbReference type="HOGENOM" id="CLU_056632_8_1_5"/>
<keyword evidence="4" id="KW-0732">Signal</keyword>
<evidence type="ECO:0000256" key="4">
    <source>
        <dbReference type="SAM" id="SignalP"/>
    </source>
</evidence>
<keyword evidence="2" id="KW-0186">Copper</keyword>
<dbReference type="InterPro" id="IPR036423">
    <property type="entry name" value="SOD-like_Cu/Zn_dom_sf"/>
</dbReference>
<proteinExistence type="inferred from homology"/>
<keyword evidence="2" id="KW-0560">Oxidoreductase</keyword>
<accession>A7HPB2</accession>
<dbReference type="InterPro" id="IPR024134">
    <property type="entry name" value="SOD_Cu/Zn_/chaperone"/>
</dbReference>
<dbReference type="Gene3D" id="2.60.40.200">
    <property type="entry name" value="Superoxide dismutase, copper/zinc binding domain"/>
    <property type="match status" value="1"/>
</dbReference>
<evidence type="ECO:0000256" key="1">
    <source>
        <dbReference type="ARBA" id="ARBA00010457"/>
    </source>
</evidence>
<evidence type="ECO:0000256" key="2">
    <source>
        <dbReference type="RuleBase" id="RU000393"/>
    </source>
</evidence>
<dbReference type="KEGG" id="pla:Plav_0122"/>
<dbReference type="RefSeq" id="WP_011995036.1">
    <property type="nucleotide sequence ID" value="NC_009719.1"/>
</dbReference>
<feature type="signal peptide" evidence="4">
    <location>
        <begin position="1"/>
        <end position="22"/>
    </location>
</feature>
<reference evidence="6 7" key="1">
    <citation type="journal article" date="2011" name="Stand. Genomic Sci.">
        <title>Complete genome sequence of Parvibaculum lavamentivorans type strain (DS-1(T)).</title>
        <authorList>
            <person name="Schleheck D."/>
            <person name="Weiss M."/>
            <person name="Pitluck S."/>
            <person name="Bruce D."/>
            <person name="Land M.L."/>
            <person name="Han S."/>
            <person name="Saunders E."/>
            <person name="Tapia R."/>
            <person name="Detter C."/>
            <person name="Brettin T."/>
            <person name="Han J."/>
            <person name="Woyke T."/>
            <person name="Goodwin L."/>
            <person name="Pennacchio L."/>
            <person name="Nolan M."/>
            <person name="Cook A.M."/>
            <person name="Kjelleberg S."/>
            <person name="Thomas T."/>
        </authorList>
    </citation>
    <scope>NUCLEOTIDE SEQUENCE [LARGE SCALE GENOMIC DNA]</scope>
    <source>
        <strain evidence="7">DS-1 / DSM 13023 / NCIMB 13966</strain>
    </source>
</reference>
<comment type="catalytic activity">
    <reaction evidence="2">
        <text>2 superoxide + 2 H(+) = H2O2 + O2</text>
        <dbReference type="Rhea" id="RHEA:20696"/>
        <dbReference type="ChEBI" id="CHEBI:15378"/>
        <dbReference type="ChEBI" id="CHEBI:15379"/>
        <dbReference type="ChEBI" id="CHEBI:16240"/>
        <dbReference type="ChEBI" id="CHEBI:18421"/>
        <dbReference type="EC" id="1.15.1.1"/>
    </reaction>
</comment>
<dbReference type="GO" id="GO:0004784">
    <property type="term" value="F:superoxide dismutase activity"/>
    <property type="evidence" value="ECO:0007669"/>
    <property type="project" value="UniProtKB-EC"/>
</dbReference>
<dbReference type="PROSITE" id="PS00087">
    <property type="entry name" value="SOD_CU_ZN_1"/>
    <property type="match status" value="1"/>
</dbReference>
<feature type="chain" id="PRO_5002710422" description="Superoxide dismutase [Cu-Zn]" evidence="4">
    <location>
        <begin position="23"/>
        <end position="179"/>
    </location>
</feature>
<dbReference type="EC" id="1.15.1.1" evidence="2"/>
<dbReference type="EMBL" id="CP000774">
    <property type="protein sequence ID" value="ABS61745.1"/>
    <property type="molecule type" value="Genomic_DNA"/>
</dbReference>
<dbReference type="Proteomes" id="UP000006377">
    <property type="component" value="Chromosome"/>
</dbReference>
<feature type="region of interest" description="Disordered" evidence="3">
    <location>
        <begin position="81"/>
        <end position="110"/>
    </location>
</feature>
<keyword evidence="7" id="KW-1185">Reference proteome</keyword>
<dbReference type="PROSITE" id="PS00332">
    <property type="entry name" value="SOD_CU_ZN_2"/>
    <property type="match status" value="1"/>
</dbReference>
<comment type="cofactor">
    <cofactor evidence="2">
        <name>Cu cation</name>
        <dbReference type="ChEBI" id="CHEBI:23378"/>
    </cofactor>
    <text evidence="2">Binds 1 copper ion per subunit.</text>
</comment>
<keyword evidence="2" id="KW-0862">Zinc</keyword>
<dbReference type="Pfam" id="PF00080">
    <property type="entry name" value="Sod_Cu"/>
    <property type="match status" value="1"/>
</dbReference>
<dbReference type="STRING" id="402881.Plav_0122"/>
<evidence type="ECO:0000313" key="7">
    <source>
        <dbReference type="Proteomes" id="UP000006377"/>
    </source>
</evidence>
<name>A7HPB2_PARL1</name>
<evidence type="ECO:0000259" key="5">
    <source>
        <dbReference type="Pfam" id="PF00080"/>
    </source>
</evidence>
<dbReference type="GO" id="GO:0005507">
    <property type="term" value="F:copper ion binding"/>
    <property type="evidence" value="ECO:0007669"/>
    <property type="project" value="InterPro"/>
</dbReference>
<dbReference type="AlphaFoldDB" id="A7HPB2"/>
<dbReference type="PANTHER" id="PTHR10003">
    <property type="entry name" value="SUPEROXIDE DISMUTASE CU-ZN -RELATED"/>
    <property type="match status" value="1"/>
</dbReference>
<feature type="domain" description="Superoxide dismutase copper/zinc binding" evidence="5">
    <location>
        <begin position="41"/>
        <end position="175"/>
    </location>
</feature>
<keyword evidence="2" id="KW-0479">Metal-binding</keyword>
<dbReference type="InterPro" id="IPR001424">
    <property type="entry name" value="SOD_Cu_Zn_dom"/>
</dbReference>
<comment type="cofactor">
    <cofactor evidence="2">
        <name>Zn(2+)</name>
        <dbReference type="ChEBI" id="CHEBI:29105"/>
    </cofactor>
    <text evidence="2">Binds 1 zinc ion per subunit.</text>
</comment>